<keyword evidence="2" id="KW-1185">Reference proteome</keyword>
<evidence type="ECO:0000313" key="1">
    <source>
        <dbReference type="EMBL" id="KAK7352559.1"/>
    </source>
</evidence>
<accession>A0AAN9MDE0</accession>
<dbReference type="EMBL" id="JAYMYR010000007">
    <property type="protein sequence ID" value="KAK7352559.1"/>
    <property type="molecule type" value="Genomic_DNA"/>
</dbReference>
<name>A0AAN9MDE0_PHACN</name>
<evidence type="ECO:0000313" key="2">
    <source>
        <dbReference type="Proteomes" id="UP001374584"/>
    </source>
</evidence>
<dbReference type="AlphaFoldDB" id="A0AAN9MDE0"/>
<proteinExistence type="predicted"/>
<reference evidence="1 2" key="1">
    <citation type="submission" date="2024-01" db="EMBL/GenBank/DDBJ databases">
        <title>The genomes of 5 underutilized Papilionoideae crops provide insights into root nodulation and disease resistanc.</title>
        <authorList>
            <person name="Jiang F."/>
        </authorList>
    </citation>
    <scope>NUCLEOTIDE SEQUENCE [LARGE SCALE GENOMIC DNA]</scope>
    <source>
        <strain evidence="1">JINMINGXINNONG_FW02</strain>
        <tissue evidence="1">Leaves</tissue>
    </source>
</reference>
<gene>
    <name evidence="1" type="ORF">VNO80_17983</name>
</gene>
<dbReference type="Proteomes" id="UP001374584">
    <property type="component" value="Unassembled WGS sequence"/>
</dbReference>
<comment type="caution">
    <text evidence="1">The sequence shown here is derived from an EMBL/GenBank/DDBJ whole genome shotgun (WGS) entry which is preliminary data.</text>
</comment>
<organism evidence="1 2">
    <name type="scientific">Phaseolus coccineus</name>
    <name type="common">Scarlet runner bean</name>
    <name type="synonym">Phaseolus multiflorus</name>
    <dbReference type="NCBI Taxonomy" id="3886"/>
    <lineage>
        <taxon>Eukaryota</taxon>
        <taxon>Viridiplantae</taxon>
        <taxon>Streptophyta</taxon>
        <taxon>Embryophyta</taxon>
        <taxon>Tracheophyta</taxon>
        <taxon>Spermatophyta</taxon>
        <taxon>Magnoliopsida</taxon>
        <taxon>eudicotyledons</taxon>
        <taxon>Gunneridae</taxon>
        <taxon>Pentapetalae</taxon>
        <taxon>rosids</taxon>
        <taxon>fabids</taxon>
        <taxon>Fabales</taxon>
        <taxon>Fabaceae</taxon>
        <taxon>Papilionoideae</taxon>
        <taxon>50 kb inversion clade</taxon>
        <taxon>NPAAA clade</taxon>
        <taxon>indigoferoid/millettioid clade</taxon>
        <taxon>Phaseoleae</taxon>
        <taxon>Phaseolus</taxon>
    </lineage>
</organism>
<sequence>MRERVVKGCNVRRFEIQNVERTKWGLTTLVPHDEGIVRCCIGTVSPRHVEVQGLMWVGPIGFVERYNNKVIKRHEAFDAGDQLLYVHIALVPPQNWVQTLAIPSIIFMFQSVEDHSAGMSEKLEK</sequence>
<protein>
    <submittedName>
        <fullName evidence="1">Uncharacterized protein</fullName>
    </submittedName>
</protein>